<dbReference type="InterPro" id="IPR051396">
    <property type="entry name" value="Bact_Antivir_Def_Nuclease"/>
</dbReference>
<dbReference type="RefSeq" id="WP_264280498.1">
    <property type="nucleotide sequence ID" value="NZ_CP107006.1"/>
</dbReference>
<proteinExistence type="predicted"/>
<dbReference type="EMBL" id="CP107006">
    <property type="protein sequence ID" value="UYQ92197.1"/>
    <property type="molecule type" value="Genomic_DNA"/>
</dbReference>
<evidence type="ECO:0000259" key="2">
    <source>
        <dbReference type="Pfam" id="PF13476"/>
    </source>
</evidence>
<keyword evidence="4" id="KW-1185">Reference proteome</keyword>
<reference evidence="3" key="1">
    <citation type="submission" date="2022-10" db="EMBL/GenBank/DDBJ databases">
        <title>Chitinophaga sp. nov., isolated from soil.</title>
        <authorList>
            <person name="Jeon C.O."/>
        </authorList>
    </citation>
    <scope>NUCLEOTIDE SEQUENCE</scope>
    <source>
        <strain evidence="3">R8</strain>
    </source>
</reference>
<dbReference type="Proteomes" id="UP001162741">
    <property type="component" value="Chromosome"/>
</dbReference>
<accession>A0ABY6J0N0</accession>
<name>A0ABY6J0N0_9BACT</name>
<dbReference type="PANTHER" id="PTHR43581">
    <property type="entry name" value="ATP/GTP PHOSPHATASE"/>
    <property type="match status" value="1"/>
</dbReference>
<dbReference type="InterPro" id="IPR038729">
    <property type="entry name" value="Rad50/SbcC_AAA"/>
</dbReference>
<sequence>MLRILEVSIENIGPISNLSLKVDSTFNMICGKNGVGKTTILDFIGQFFSHNLLLKRSANVESGSGTLKYDQDGVQRIIKIDNRSFDAGQSDFSISGQNSIGSNSFINIKLLRDIPYKKLKHLEGEAHYDQSAFAHRVYTGIVPGEIKSWFIRSSLFSALNEGLGEYQKRNLELAKSCFSKLDDSITFYTVKPTYEIFLNSPKGVIYFEYLSAGFKSTLAILLGIIKEIEGRSQSKPIYAGDFEGVIMIDELDLHLHPTWQAKIYTVLKEVFPRTQFFCTTHSPHMVQAAKSQEIIALTADRDGQVRLNPLLNQKWGCQGWTVEEILEDVMGLKDTRADIYADTLLAFNNAMEQERYEAALNAFKLLEEMLHPNNVLRKLLEIQLAGLTPEND</sequence>
<organism evidence="3 4">
    <name type="scientific">Chitinophaga horti</name>
    <dbReference type="NCBI Taxonomy" id="2920382"/>
    <lineage>
        <taxon>Bacteria</taxon>
        <taxon>Pseudomonadati</taxon>
        <taxon>Bacteroidota</taxon>
        <taxon>Chitinophagia</taxon>
        <taxon>Chitinophagales</taxon>
        <taxon>Chitinophagaceae</taxon>
        <taxon>Chitinophaga</taxon>
    </lineage>
</organism>
<dbReference type="InterPro" id="IPR003959">
    <property type="entry name" value="ATPase_AAA_core"/>
</dbReference>
<protein>
    <submittedName>
        <fullName evidence="3">AAA family ATPase</fullName>
    </submittedName>
</protein>
<feature type="domain" description="ATPase AAA-type core" evidence="1">
    <location>
        <begin position="193"/>
        <end position="284"/>
    </location>
</feature>
<dbReference type="InterPro" id="IPR027417">
    <property type="entry name" value="P-loop_NTPase"/>
</dbReference>
<evidence type="ECO:0000313" key="4">
    <source>
        <dbReference type="Proteomes" id="UP001162741"/>
    </source>
</evidence>
<gene>
    <name evidence="3" type="ORF">MKQ68_19095</name>
</gene>
<dbReference type="Pfam" id="PF13476">
    <property type="entry name" value="AAA_23"/>
    <property type="match status" value="1"/>
</dbReference>
<feature type="domain" description="Rad50/SbcC-type AAA" evidence="2">
    <location>
        <begin position="7"/>
        <end position="84"/>
    </location>
</feature>
<evidence type="ECO:0000259" key="1">
    <source>
        <dbReference type="Pfam" id="PF13304"/>
    </source>
</evidence>
<dbReference type="PANTHER" id="PTHR43581:SF2">
    <property type="entry name" value="EXCINUCLEASE ATPASE SUBUNIT"/>
    <property type="match status" value="1"/>
</dbReference>
<dbReference type="Gene3D" id="3.40.50.300">
    <property type="entry name" value="P-loop containing nucleotide triphosphate hydrolases"/>
    <property type="match status" value="2"/>
</dbReference>
<evidence type="ECO:0000313" key="3">
    <source>
        <dbReference type="EMBL" id="UYQ92197.1"/>
    </source>
</evidence>
<dbReference type="Pfam" id="PF13304">
    <property type="entry name" value="AAA_21"/>
    <property type="match status" value="1"/>
</dbReference>
<dbReference type="SUPFAM" id="SSF52540">
    <property type="entry name" value="P-loop containing nucleoside triphosphate hydrolases"/>
    <property type="match status" value="1"/>
</dbReference>